<comment type="similarity">
    <text evidence="1">Belongs to the WXG100 family.</text>
</comment>
<gene>
    <name evidence="2" type="ORF">QQ44_27940</name>
</gene>
<evidence type="ECO:0000256" key="1">
    <source>
        <dbReference type="RuleBase" id="RU362001"/>
    </source>
</evidence>
<dbReference type="NCBIfam" id="TIGR03930">
    <property type="entry name" value="WXG100_ESAT6"/>
    <property type="match status" value="1"/>
</dbReference>
<dbReference type="SUPFAM" id="SSF140453">
    <property type="entry name" value="EsxAB dimer-like"/>
    <property type="match status" value="1"/>
</dbReference>
<sequence>MLVVDFGQLQSAVDHMAAFGRQVGECLEEVDRTMAVLRSTWDGEGSDAQARAQQHWEDGAEQMKTALSTLQQIAETARKNYKYAVDQNSRMWQA</sequence>
<dbReference type="Proteomes" id="UP000031004">
    <property type="component" value="Unassembled WGS sequence"/>
</dbReference>
<evidence type="ECO:0000313" key="3">
    <source>
        <dbReference type="Proteomes" id="UP000031004"/>
    </source>
</evidence>
<protein>
    <recommendedName>
        <fullName evidence="1">ESAT-6-like protein</fullName>
    </recommendedName>
</protein>
<name>A0ABR4YNR2_9MYCO</name>
<dbReference type="InterPro" id="IPR010310">
    <property type="entry name" value="T7SS_ESAT-6-like"/>
</dbReference>
<dbReference type="RefSeq" id="WP_039326718.1">
    <property type="nucleotide sequence ID" value="NZ_JTLZ01000012.1"/>
</dbReference>
<reference evidence="2 3" key="1">
    <citation type="submission" date="2014-11" db="EMBL/GenBank/DDBJ databases">
        <title>Mycobacterium setense Manresensis Genome.</title>
        <authorList>
            <person name="Rech G."/>
            <person name="Sumoy L."/>
        </authorList>
    </citation>
    <scope>NUCLEOTIDE SEQUENCE [LARGE SCALE GENOMIC DNA]</scope>
    <source>
        <strain evidence="2 3">Manresensis</strain>
    </source>
</reference>
<comment type="caution">
    <text evidence="2">The sequence shown here is derived from an EMBL/GenBank/DDBJ whole genome shotgun (WGS) entry which is preliminary data.</text>
</comment>
<accession>A0ABR4YNR2</accession>
<proteinExistence type="inferred from homology"/>
<organism evidence="2 3">
    <name type="scientific">Mycolicibacterium setense</name>
    <dbReference type="NCBI Taxonomy" id="431269"/>
    <lineage>
        <taxon>Bacteria</taxon>
        <taxon>Bacillati</taxon>
        <taxon>Actinomycetota</taxon>
        <taxon>Actinomycetes</taxon>
        <taxon>Mycobacteriales</taxon>
        <taxon>Mycobacteriaceae</taxon>
        <taxon>Mycolicibacterium</taxon>
    </lineage>
</organism>
<evidence type="ECO:0000313" key="2">
    <source>
        <dbReference type="EMBL" id="KHO20355.1"/>
    </source>
</evidence>
<dbReference type="Gene3D" id="1.10.287.1060">
    <property type="entry name" value="ESAT-6-like"/>
    <property type="match status" value="1"/>
</dbReference>
<keyword evidence="3" id="KW-1185">Reference proteome</keyword>
<dbReference type="EMBL" id="JTLZ01000012">
    <property type="protein sequence ID" value="KHO20355.1"/>
    <property type="molecule type" value="Genomic_DNA"/>
</dbReference>
<dbReference type="InterPro" id="IPR036689">
    <property type="entry name" value="ESAT-6-like_sf"/>
</dbReference>
<dbReference type="Pfam" id="PF06013">
    <property type="entry name" value="WXG100"/>
    <property type="match status" value="1"/>
</dbReference>